<dbReference type="PROSITE" id="PS00108">
    <property type="entry name" value="PROTEIN_KINASE_ST"/>
    <property type="match status" value="1"/>
</dbReference>
<dbReference type="PRINTS" id="PR00344">
    <property type="entry name" value="BCTRLSENSOR"/>
</dbReference>
<keyword evidence="6" id="KW-0175">Coiled coil</keyword>
<dbReference type="SMART" id="SM00220">
    <property type="entry name" value="S_TKc"/>
    <property type="match status" value="1"/>
</dbReference>
<sequence>MSSTMVRLTGYQMTEIIYSGSRTLVYQGIRESDQKPVVIKLLKSEYPSFGELVQFRNQYTIAKNLDLPGIVKPYSLKHYRNGYGLVMEDFGGISLKTYCSNLESLKLTSLTEFFDIALQIASILDGLYRNRVIHKDIKPANILINPDTKQVELIDFSIASLLPREIMVLQSPNVLEGTLAYLSPEQTGRMNRGIDYRSDFYSLGVTFYELLTGQLPFTSTDPMELVHCHIAKQPPSVHSINPDIPIIVSDMISKLMAKNAEDRYQSALGLKYDLETCLSQWQETGRVEPFKLGTQDICDRFVIPEKLYGRAREVETLRRAFDRVAGKTQGREDSSRGRSEMMLVAGFSGIGKTAVVNEVHKPIVRQRGYFIKGKFDQFMRNIPFSAFVQAFRDLMGQLLTERDAQLQHWKIKILLALGENGQVITDVIPELEQIIGKQPPVPELSAGAAQNRFNRLFQKFIQVFTTAEHPLVIFLDDLQWVDSASLKLMQLLMSETDTRYLLLIGAYRDNEVSPTHPLILTLDEISKTELKVNSITLAPLKHSDLNHLIADTLSCSEELAQPLTELVFQKTKGNPFFATQFLKSLHADNLIRFNFEVGHWECDIAQVRALALSDDVVEFMALQLRKLPAATQEILQLAACIGNQFDLATLAIVYEKSQTETAADLWKALQEGLLLPQSEIYKFFQTTDESQQSIGESYPQSRLPHHSSPVYKFLHDRVQQAAYALIAQDHKQQTHLKIGQLLLSNTSEQEREEKIFDIVNQLNIGADLIINPSERDQLAELNLLAGKKAKSATAYKPALQYFNSGLKLLASDSWESNYDLSLALSIAAVEAEYLTVNVERAKHLSKIVLKQANTLLDKVKVYELQILFYISQNQMTEAIDLGINVLKMLGIAIPTEAQKINIEVEKLREELQLEVEEIANLANLPEITDPYQLAAIRILTNASSASYIANPVLWPLIILTTVKLCIKYGHSSWAASAYSWYGALLCGAYLDIDRGYEFGRLSIQLLEQYNAVELSAKVGNMFNVFVRPWKEHVRETNTSLITAIQSGFENGDIEYAFYGAVHYCNYHFFTGNNLESVQQIQGKYFEAIAKAKFDFHESFIRIGQQTVANLLGQVANPCYLVGDYLDESTILPNWIEHNIVFLVLCAYGAKTMLLYLFKEYTEAVEAGARGKQYEQAAAGTLYVSEHSFYYSLALLANCNQLESQEKQQALEIVAANQERLGLWAKHAPVNYQHQYDLVEAERGRVEGNVLSAMEGYDRAITGAMDTGYLQVEALANELAAEFFLDWDKTTIAQAYLTNAYYAYARWGAKAKVEDLEKRYTDLLAPILVESKTSVNPRNILHQTVTSSSTKISEALDLASVIKASQVLSSEIHLDQLLSTLMEVVIENAGAEKCVLILPKAGKWVIEAQGSIDQVLKPDLAAKGINDTNHLGTKPVLTVLQSIPIEESNTIPISVINAVSHKSQALVFDNATEETTLAADSYIIQQQPKSVLCTPILNQGKLIGILYLENNQCTAAFTSDRLEVLKLLCSQAAISLENAQLYTNLEQAKSQLEDYSHNLEEKVAERTQELSDTLDDLKATQKKLVESEKMAALGSLVAGVAHEINTPVGTSITAASILADETQGFSQVLQNGKLKRSVLQNYLDTVEESSELILSNLQRAGELVQSFKQVAVDQAHLEKRTLNVKEYLEEVLISLEPQLKQASHTLTIDGDETVTIETYPGAISQVITNLVMNSISHAYQPKQNGQLHLQVDRVDEQLMITYHDDGCGIAQEHLGQIFEPFFTTARARGGSGLGLHIVYNLVTQKLLGQIEVNSQIGKGTEFIITLPIGCSRRVA</sequence>
<keyword evidence="4 9" id="KW-0808">Transferase</keyword>
<dbReference type="Gene3D" id="3.30.450.40">
    <property type="match status" value="1"/>
</dbReference>
<dbReference type="InterPro" id="IPR029016">
    <property type="entry name" value="GAF-like_dom_sf"/>
</dbReference>
<evidence type="ECO:0000259" key="8">
    <source>
        <dbReference type="PROSITE" id="PS50109"/>
    </source>
</evidence>
<dbReference type="InterPro" id="IPR003594">
    <property type="entry name" value="HATPase_dom"/>
</dbReference>
<dbReference type="EMBL" id="CP017599">
    <property type="protein sequence ID" value="AOX02254.1"/>
    <property type="molecule type" value="Genomic_DNA"/>
</dbReference>
<feature type="coiled-coil region" evidence="6">
    <location>
        <begin position="1537"/>
        <end position="1564"/>
    </location>
</feature>
<dbReference type="Proteomes" id="UP000177870">
    <property type="component" value="Chromosome"/>
</dbReference>
<dbReference type="Gene3D" id="1.10.287.130">
    <property type="match status" value="1"/>
</dbReference>
<dbReference type="CDD" id="cd14014">
    <property type="entry name" value="STKc_PknB_like"/>
    <property type="match status" value="1"/>
</dbReference>
<dbReference type="InterPro" id="IPR027417">
    <property type="entry name" value="P-loop_NTPase"/>
</dbReference>
<dbReference type="Pfam" id="PF13191">
    <property type="entry name" value="AAA_16"/>
    <property type="match status" value="1"/>
</dbReference>
<keyword evidence="3" id="KW-0597">Phosphoprotein</keyword>
<proteinExistence type="predicted"/>
<dbReference type="PANTHER" id="PTHR43642:SF1">
    <property type="entry name" value="HYBRID SIGNAL TRANSDUCTION HISTIDINE KINASE G"/>
    <property type="match status" value="1"/>
</dbReference>
<reference evidence="10" key="1">
    <citation type="submission" date="2016-10" db="EMBL/GenBank/DDBJ databases">
        <title>Comparative genomics uncovers the prolific and rare metabolic potential of the cyanobacterial genus Moorea.</title>
        <authorList>
            <person name="Leao T."/>
            <person name="Castelao G."/>
            <person name="Korobeynikov A."/>
            <person name="Monroe E.A."/>
            <person name="Podell S."/>
            <person name="Glukhov E."/>
            <person name="Allen E."/>
            <person name="Gerwick W.H."/>
            <person name="Gerwick L."/>
        </authorList>
    </citation>
    <scope>NUCLEOTIDE SEQUENCE [LARGE SCALE GENOMIC DNA]</scope>
    <source>
        <strain evidence="10">PAL-8-15-08-1</strain>
    </source>
</reference>
<dbReference type="RefSeq" id="WP_070394673.1">
    <property type="nucleotide sequence ID" value="NZ_CP017599.1"/>
</dbReference>
<name>A0A1D8TXE4_9CYAN</name>
<dbReference type="Gene3D" id="3.30.200.20">
    <property type="entry name" value="Phosphorylase Kinase, domain 1"/>
    <property type="match status" value="1"/>
</dbReference>
<feature type="coiled-coil region" evidence="6">
    <location>
        <begin position="897"/>
        <end position="924"/>
    </location>
</feature>
<accession>A0A1D8TXE4</accession>
<keyword evidence="5" id="KW-0902">Two-component regulatory system</keyword>
<dbReference type="SUPFAM" id="SSF55781">
    <property type="entry name" value="GAF domain-like"/>
    <property type="match status" value="1"/>
</dbReference>
<dbReference type="InterPro" id="IPR011009">
    <property type="entry name" value="Kinase-like_dom_sf"/>
</dbReference>
<dbReference type="PROSITE" id="PS50011">
    <property type="entry name" value="PROTEIN_KINASE_DOM"/>
    <property type="match status" value="1"/>
</dbReference>
<dbReference type="EC" id="2.7.13.3" evidence="2"/>
<dbReference type="SUPFAM" id="SSF47384">
    <property type="entry name" value="Homodimeric domain of signal transducing histidine kinase"/>
    <property type="match status" value="1"/>
</dbReference>
<keyword evidence="9" id="KW-0723">Serine/threonine-protein kinase</keyword>
<dbReference type="PROSITE" id="PS50109">
    <property type="entry name" value="HIS_KIN"/>
    <property type="match status" value="1"/>
</dbReference>
<gene>
    <name evidence="9" type="ORF">BJP34_24940</name>
</gene>
<dbReference type="InterPro" id="IPR036890">
    <property type="entry name" value="HATPase_C_sf"/>
</dbReference>
<dbReference type="InterPro" id="IPR036097">
    <property type="entry name" value="HisK_dim/P_sf"/>
</dbReference>
<dbReference type="Gene3D" id="3.40.50.300">
    <property type="entry name" value="P-loop containing nucleotide triphosphate hydrolases"/>
    <property type="match status" value="1"/>
</dbReference>
<dbReference type="Gene3D" id="3.30.565.10">
    <property type="entry name" value="Histidine kinase-like ATPase, C-terminal domain"/>
    <property type="match status" value="1"/>
</dbReference>
<dbReference type="Pfam" id="PF00069">
    <property type="entry name" value="Pkinase"/>
    <property type="match status" value="1"/>
</dbReference>
<dbReference type="InterPro" id="IPR053159">
    <property type="entry name" value="Hybrid_Histidine_Kinase"/>
</dbReference>
<dbReference type="InterPro" id="IPR004358">
    <property type="entry name" value="Sig_transdc_His_kin-like_C"/>
</dbReference>
<dbReference type="SMART" id="SM00065">
    <property type="entry name" value="GAF"/>
    <property type="match status" value="1"/>
</dbReference>
<dbReference type="GO" id="GO:0004674">
    <property type="term" value="F:protein serine/threonine kinase activity"/>
    <property type="evidence" value="ECO:0007669"/>
    <property type="project" value="UniProtKB-KW"/>
</dbReference>
<dbReference type="CDD" id="cd00075">
    <property type="entry name" value="HATPase"/>
    <property type="match status" value="1"/>
</dbReference>
<comment type="catalytic activity">
    <reaction evidence="1">
        <text>ATP + protein L-histidine = ADP + protein N-phospho-L-histidine.</text>
        <dbReference type="EC" id="2.7.13.3"/>
    </reaction>
</comment>
<feature type="domain" description="Histidine kinase" evidence="8">
    <location>
        <begin position="1598"/>
        <end position="1829"/>
    </location>
</feature>
<dbReference type="SUPFAM" id="SSF52540">
    <property type="entry name" value="P-loop containing nucleoside triphosphate hydrolases"/>
    <property type="match status" value="1"/>
</dbReference>
<dbReference type="InterPro" id="IPR003661">
    <property type="entry name" value="HisK_dim/P_dom"/>
</dbReference>
<dbReference type="Pfam" id="PF02518">
    <property type="entry name" value="HATPase_c"/>
    <property type="match status" value="1"/>
</dbReference>
<dbReference type="PANTHER" id="PTHR43642">
    <property type="entry name" value="HYBRID SIGNAL TRANSDUCTION HISTIDINE KINASE G"/>
    <property type="match status" value="1"/>
</dbReference>
<dbReference type="GO" id="GO:0005524">
    <property type="term" value="F:ATP binding"/>
    <property type="evidence" value="ECO:0007669"/>
    <property type="project" value="InterPro"/>
</dbReference>
<protein>
    <recommendedName>
        <fullName evidence="2">histidine kinase</fullName>
        <ecNumber evidence="2">2.7.13.3</ecNumber>
    </recommendedName>
</protein>
<dbReference type="SMART" id="SM00387">
    <property type="entry name" value="HATPase_c"/>
    <property type="match status" value="1"/>
</dbReference>
<dbReference type="Gene3D" id="1.10.510.10">
    <property type="entry name" value="Transferase(Phosphotransferase) domain 1"/>
    <property type="match status" value="1"/>
</dbReference>
<feature type="domain" description="Protein kinase" evidence="7">
    <location>
        <begin position="11"/>
        <end position="278"/>
    </location>
</feature>
<evidence type="ECO:0000256" key="3">
    <source>
        <dbReference type="ARBA" id="ARBA00022553"/>
    </source>
</evidence>
<evidence type="ECO:0000256" key="6">
    <source>
        <dbReference type="SAM" id="Coils"/>
    </source>
</evidence>
<dbReference type="InterPro" id="IPR003018">
    <property type="entry name" value="GAF"/>
</dbReference>
<dbReference type="InterPro" id="IPR000719">
    <property type="entry name" value="Prot_kinase_dom"/>
</dbReference>
<dbReference type="STRING" id="1458985.BJP34_24940"/>
<evidence type="ECO:0000256" key="2">
    <source>
        <dbReference type="ARBA" id="ARBA00012438"/>
    </source>
</evidence>
<evidence type="ECO:0000256" key="1">
    <source>
        <dbReference type="ARBA" id="ARBA00000085"/>
    </source>
</evidence>
<dbReference type="GO" id="GO:0000155">
    <property type="term" value="F:phosphorelay sensor kinase activity"/>
    <property type="evidence" value="ECO:0007669"/>
    <property type="project" value="InterPro"/>
</dbReference>
<evidence type="ECO:0000256" key="5">
    <source>
        <dbReference type="ARBA" id="ARBA00023012"/>
    </source>
</evidence>
<dbReference type="SUPFAM" id="SSF56112">
    <property type="entry name" value="Protein kinase-like (PK-like)"/>
    <property type="match status" value="1"/>
</dbReference>
<dbReference type="Pfam" id="PF01590">
    <property type="entry name" value="GAF"/>
    <property type="match status" value="1"/>
</dbReference>
<dbReference type="InterPro" id="IPR005467">
    <property type="entry name" value="His_kinase_dom"/>
</dbReference>
<keyword evidence="4 9" id="KW-0418">Kinase</keyword>
<dbReference type="InterPro" id="IPR041664">
    <property type="entry name" value="AAA_16"/>
</dbReference>
<evidence type="ECO:0000256" key="4">
    <source>
        <dbReference type="ARBA" id="ARBA00022777"/>
    </source>
</evidence>
<dbReference type="InterPro" id="IPR008271">
    <property type="entry name" value="Ser/Thr_kinase_AS"/>
</dbReference>
<evidence type="ECO:0000313" key="10">
    <source>
        <dbReference type="Proteomes" id="UP000177870"/>
    </source>
</evidence>
<dbReference type="SUPFAM" id="SSF55874">
    <property type="entry name" value="ATPase domain of HSP90 chaperone/DNA topoisomerase II/histidine kinase"/>
    <property type="match status" value="1"/>
</dbReference>
<organism evidence="9 10">
    <name type="scientific">Moorena producens PAL-8-15-08-1</name>
    <dbReference type="NCBI Taxonomy" id="1458985"/>
    <lineage>
        <taxon>Bacteria</taxon>
        <taxon>Bacillati</taxon>
        <taxon>Cyanobacteriota</taxon>
        <taxon>Cyanophyceae</taxon>
        <taxon>Coleofasciculales</taxon>
        <taxon>Coleofasciculaceae</taxon>
        <taxon>Moorena</taxon>
    </lineage>
</organism>
<dbReference type="KEGG" id="mpro:BJP34_24940"/>
<dbReference type="CDD" id="cd00082">
    <property type="entry name" value="HisKA"/>
    <property type="match status" value="1"/>
</dbReference>
<evidence type="ECO:0000313" key="9">
    <source>
        <dbReference type="EMBL" id="AOX02254.1"/>
    </source>
</evidence>
<evidence type="ECO:0000259" key="7">
    <source>
        <dbReference type="PROSITE" id="PS50011"/>
    </source>
</evidence>